<dbReference type="STRING" id="1123269.NX02_09215"/>
<dbReference type="AlphaFoldDB" id="W0A6K4"/>
<accession>W0A6K4</accession>
<keyword evidence="1" id="KW-1133">Transmembrane helix</keyword>
<evidence type="ECO:0000313" key="2">
    <source>
        <dbReference type="EMBL" id="AHE53564.1"/>
    </source>
</evidence>
<gene>
    <name evidence="2" type="ORF">NX02_09215</name>
</gene>
<name>W0A6K4_9SPHN</name>
<organism evidence="2 3">
    <name type="scientific">Sphingomonas sanxanigenens DSM 19645 = NX02</name>
    <dbReference type="NCBI Taxonomy" id="1123269"/>
    <lineage>
        <taxon>Bacteria</taxon>
        <taxon>Pseudomonadati</taxon>
        <taxon>Pseudomonadota</taxon>
        <taxon>Alphaproteobacteria</taxon>
        <taxon>Sphingomonadales</taxon>
        <taxon>Sphingomonadaceae</taxon>
        <taxon>Sphingomonas</taxon>
    </lineage>
</organism>
<dbReference type="HOGENOM" id="CLU_3348767_0_0_5"/>
<proteinExistence type="predicted"/>
<dbReference type="EMBL" id="CP006644">
    <property type="protein sequence ID" value="AHE53564.1"/>
    <property type="molecule type" value="Genomic_DNA"/>
</dbReference>
<dbReference type="Proteomes" id="UP000018851">
    <property type="component" value="Chromosome"/>
</dbReference>
<dbReference type="KEGG" id="ssan:NX02_09215"/>
<feature type="transmembrane region" description="Helical" evidence="1">
    <location>
        <begin position="12"/>
        <end position="33"/>
    </location>
</feature>
<reference evidence="2 3" key="1">
    <citation type="submission" date="2013-07" db="EMBL/GenBank/DDBJ databases">
        <title>Completed genome of Sphingomonas sanxanigenens NX02.</title>
        <authorList>
            <person name="Ma T."/>
            <person name="Huang H."/>
            <person name="Wu M."/>
            <person name="Li X."/>
            <person name="Li G."/>
        </authorList>
    </citation>
    <scope>NUCLEOTIDE SEQUENCE [LARGE SCALE GENOMIC DNA]</scope>
    <source>
        <strain evidence="2 3">NX02</strain>
    </source>
</reference>
<keyword evidence="3" id="KW-1185">Reference proteome</keyword>
<protein>
    <submittedName>
        <fullName evidence="2">Uncharacterized protein</fullName>
    </submittedName>
</protein>
<dbReference type="PATRIC" id="fig|1123269.5.peg.1805"/>
<keyword evidence="1" id="KW-0472">Membrane</keyword>
<evidence type="ECO:0000256" key="1">
    <source>
        <dbReference type="SAM" id="Phobius"/>
    </source>
</evidence>
<evidence type="ECO:0000313" key="3">
    <source>
        <dbReference type="Proteomes" id="UP000018851"/>
    </source>
</evidence>
<sequence length="37" mass="4088">MHALDRIRQSIDVIFLYGLTAGLMMAIAAIIMAKLPE</sequence>
<keyword evidence="1" id="KW-0812">Transmembrane</keyword>